<keyword evidence="4" id="KW-0547">Nucleotide-binding</keyword>
<dbReference type="AlphaFoldDB" id="A0A0D8FXS4"/>
<dbReference type="OrthoDB" id="9809356at2"/>
<dbReference type="PANTHER" id="PTHR11136:SF0">
    <property type="entry name" value="DIHYDROFOLATE SYNTHETASE-RELATED"/>
    <property type="match status" value="1"/>
</dbReference>
<evidence type="ECO:0000256" key="1">
    <source>
        <dbReference type="ARBA" id="ARBA00008276"/>
    </source>
</evidence>
<dbReference type="PATRIC" id="fig|1121877.4.peg.68"/>
<keyword evidence="6" id="KW-0460">Magnesium</keyword>
<dbReference type="InterPro" id="IPR018109">
    <property type="entry name" value="Folylpolyglutamate_synth_CS"/>
</dbReference>
<dbReference type="EC" id="6.3.2.17" evidence="8"/>
<name>A0A0D8FXS4_9ACTN</name>
<accession>A0A0D8FXS4</accession>
<organism evidence="8 9">
    <name type="scientific">Ferrimicrobium acidiphilum DSM 19497</name>
    <dbReference type="NCBI Taxonomy" id="1121877"/>
    <lineage>
        <taxon>Bacteria</taxon>
        <taxon>Bacillati</taxon>
        <taxon>Actinomycetota</taxon>
        <taxon>Acidimicrobiia</taxon>
        <taxon>Acidimicrobiales</taxon>
        <taxon>Acidimicrobiaceae</taxon>
        <taxon>Ferrimicrobium</taxon>
    </lineage>
</organism>
<protein>
    <submittedName>
        <fullName evidence="8">Folylpolyglutamate synthase</fullName>
        <ecNumber evidence="8">6.3.2.17</ecNumber>
    </submittedName>
</protein>
<keyword evidence="2 8" id="KW-0436">Ligase</keyword>
<dbReference type="Proteomes" id="UP000032336">
    <property type="component" value="Unassembled WGS sequence"/>
</dbReference>
<dbReference type="GO" id="GO:0008841">
    <property type="term" value="F:dihydrofolate synthase activity"/>
    <property type="evidence" value="ECO:0007669"/>
    <property type="project" value="TreeGrafter"/>
</dbReference>
<dbReference type="PROSITE" id="PS01012">
    <property type="entry name" value="FOLYLPOLYGLU_SYNT_2"/>
    <property type="match status" value="1"/>
</dbReference>
<sequence>MLGIEWLESLANFEADRSVVLSSLESVRSAASVLGGTESGLRFIHVAGTNGKGSVAAAAAVLLGDMGFRVGLFRSPHLCRLEERVMIDAVPVAAERLDQELCQLAAMTEQKLVPQLTHFEALFVAALSVFSLEGCEIAVVEVGMGGRDDATNIIDAEVAVITSIGHDHLPQLGPELTDVLDHKLGIVHDGATVCIGALLPELRSIAMQRLALNPTIWIEDLAIERFPGVGGQEIVEHSPLGDRSFFVPLFGLAAAWNVVLAVLAVEALLGQRLSSERIESGLARLHLPGCFEVLRGEHILVVDTAHNPEAAASLGLTLVETFGSENSVGVVFGMSHDRDPSEFLRSLAIVDVEAFGLLDCGVSVPVLWKAATEVYPEARILDWSHELRSVGELIGSLGTEVVLITGSHCACGTVLCKDPPKLLLDES</sequence>
<dbReference type="GO" id="GO:0005737">
    <property type="term" value="C:cytoplasm"/>
    <property type="evidence" value="ECO:0007669"/>
    <property type="project" value="TreeGrafter"/>
</dbReference>
<evidence type="ECO:0000256" key="4">
    <source>
        <dbReference type="ARBA" id="ARBA00022741"/>
    </source>
</evidence>
<evidence type="ECO:0000313" key="8">
    <source>
        <dbReference type="EMBL" id="KJE78073.1"/>
    </source>
</evidence>
<dbReference type="InterPro" id="IPR036565">
    <property type="entry name" value="Mur-like_cat_sf"/>
</dbReference>
<dbReference type="InterPro" id="IPR001645">
    <property type="entry name" value="Folylpolyglutamate_synth"/>
</dbReference>
<comment type="similarity">
    <text evidence="1">Belongs to the folylpolyglutamate synthase family.</text>
</comment>
<dbReference type="SUPFAM" id="SSF53244">
    <property type="entry name" value="MurD-like peptide ligases, peptide-binding domain"/>
    <property type="match status" value="1"/>
</dbReference>
<dbReference type="SUPFAM" id="SSF53623">
    <property type="entry name" value="MurD-like peptide ligases, catalytic domain"/>
    <property type="match status" value="1"/>
</dbReference>
<dbReference type="GO" id="GO:0005524">
    <property type="term" value="F:ATP binding"/>
    <property type="evidence" value="ECO:0007669"/>
    <property type="project" value="UniProtKB-KW"/>
</dbReference>
<evidence type="ECO:0000259" key="7">
    <source>
        <dbReference type="Pfam" id="PF08245"/>
    </source>
</evidence>
<dbReference type="STRING" id="1121877.FEAC_00630"/>
<evidence type="ECO:0000256" key="5">
    <source>
        <dbReference type="ARBA" id="ARBA00022840"/>
    </source>
</evidence>
<feature type="domain" description="Mur ligase central" evidence="7">
    <location>
        <begin position="46"/>
        <end position="187"/>
    </location>
</feature>
<dbReference type="GO" id="GO:0046872">
    <property type="term" value="F:metal ion binding"/>
    <property type="evidence" value="ECO:0007669"/>
    <property type="project" value="UniProtKB-KW"/>
</dbReference>
<comment type="caution">
    <text evidence="8">The sequence shown here is derived from an EMBL/GenBank/DDBJ whole genome shotgun (WGS) entry which is preliminary data.</text>
</comment>
<dbReference type="InterPro" id="IPR036615">
    <property type="entry name" value="Mur_ligase_C_dom_sf"/>
</dbReference>
<dbReference type="Gene3D" id="3.90.190.20">
    <property type="entry name" value="Mur ligase, C-terminal domain"/>
    <property type="match status" value="1"/>
</dbReference>
<evidence type="ECO:0000313" key="9">
    <source>
        <dbReference type="Proteomes" id="UP000032336"/>
    </source>
</evidence>
<evidence type="ECO:0000256" key="3">
    <source>
        <dbReference type="ARBA" id="ARBA00022723"/>
    </source>
</evidence>
<reference evidence="8 9" key="1">
    <citation type="submission" date="2015-01" db="EMBL/GenBank/DDBJ databases">
        <title>Draft genome of the acidophilic iron oxidizer Ferrimicrobium acidiphilum strain T23.</title>
        <authorList>
            <person name="Poehlein A."/>
            <person name="Eisen S."/>
            <person name="Schloemann M."/>
            <person name="Johnson B.D."/>
            <person name="Daniel R."/>
            <person name="Muehling M."/>
        </authorList>
    </citation>
    <scope>NUCLEOTIDE SEQUENCE [LARGE SCALE GENOMIC DNA]</scope>
    <source>
        <strain evidence="8 9">T23</strain>
    </source>
</reference>
<proteinExistence type="inferred from homology"/>
<dbReference type="eggNOG" id="COG0285">
    <property type="taxonomic scope" value="Bacteria"/>
</dbReference>
<dbReference type="NCBIfam" id="TIGR01499">
    <property type="entry name" value="folC"/>
    <property type="match status" value="1"/>
</dbReference>
<evidence type="ECO:0000256" key="6">
    <source>
        <dbReference type="ARBA" id="ARBA00022842"/>
    </source>
</evidence>
<dbReference type="Pfam" id="PF08245">
    <property type="entry name" value="Mur_ligase_M"/>
    <property type="match status" value="1"/>
</dbReference>
<dbReference type="RefSeq" id="WP_035388138.1">
    <property type="nucleotide sequence ID" value="NZ_JQKF01000001.1"/>
</dbReference>
<dbReference type="EMBL" id="JXUW01000001">
    <property type="protein sequence ID" value="KJE78073.1"/>
    <property type="molecule type" value="Genomic_DNA"/>
</dbReference>
<evidence type="ECO:0000256" key="2">
    <source>
        <dbReference type="ARBA" id="ARBA00022598"/>
    </source>
</evidence>
<gene>
    <name evidence="8" type="primary">fgs</name>
    <name evidence="8" type="ORF">FEAC_00630</name>
</gene>
<keyword evidence="3" id="KW-0479">Metal-binding</keyword>
<dbReference type="Gene3D" id="3.40.1190.10">
    <property type="entry name" value="Mur-like, catalytic domain"/>
    <property type="match status" value="1"/>
</dbReference>
<keyword evidence="9" id="KW-1185">Reference proteome</keyword>
<dbReference type="PANTHER" id="PTHR11136">
    <property type="entry name" value="FOLYLPOLYGLUTAMATE SYNTHASE-RELATED"/>
    <property type="match status" value="1"/>
</dbReference>
<keyword evidence="5" id="KW-0067">ATP-binding</keyword>
<dbReference type="InterPro" id="IPR013221">
    <property type="entry name" value="Mur_ligase_cen"/>
</dbReference>
<dbReference type="GO" id="GO:0004326">
    <property type="term" value="F:tetrahydrofolylpolyglutamate synthase activity"/>
    <property type="evidence" value="ECO:0007669"/>
    <property type="project" value="UniProtKB-EC"/>
</dbReference>
<dbReference type="GeneID" id="78371422"/>